<keyword evidence="5" id="KW-1185">Reference proteome</keyword>
<name>A0A090IVH6_9BACI</name>
<dbReference type="SUPFAM" id="SSF52540">
    <property type="entry name" value="P-loop containing nucleoside triphosphate hydrolases"/>
    <property type="match status" value="1"/>
</dbReference>
<evidence type="ECO:0000313" key="4">
    <source>
        <dbReference type="EMBL" id="CEE01702.1"/>
    </source>
</evidence>
<dbReference type="AlphaFoldDB" id="A0A090IVH6"/>
<evidence type="ECO:0000256" key="1">
    <source>
        <dbReference type="ARBA" id="ARBA00005417"/>
    </source>
</evidence>
<evidence type="ECO:0000259" key="3">
    <source>
        <dbReference type="Pfam" id="PF00005"/>
    </source>
</evidence>
<organism evidence="4 5">
    <name type="scientific">Caldibacillus thermoamylovorans</name>
    <dbReference type="NCBI Taxonomy" id="35841"/>
    <lineage>
        <taxon>Bacteria</taxon>
        <taxon>Bacillati</taxon>
        <taxon>Bacillota</taxon>
        <taxon>Bacilli</taxon>
        <taxon>Bacillales</taxon>
        <taxon>Bacillaceae</taxon>
        <taxon>Caldibacillus</taxon>
    </lineage>
</organism>
<accession>A0A090IVH6</accession>
<proteinExistence type="inferred from homology"/>
<reference evidence="4 5" key="1">
    <citation type="submission" date="2014-07" db="EMBL/GenBank/DDBJ databases">
        <authorList>
            <person name="Wibberg Daniel"/>
        </authorList>
    </citation>
    <scope>NUCLEOTIDE SEQUENCE [LARGE SCALE GENOMIC DNA]</scope>
</reference>
<dbReference type="Pfam" id="PF00005">
    <property type="entry name" value="ABC_tran"/>
    <property type="match status" value="1"/>
</dbReference>
<dbReference type="InterPro" id="IPR003439">
    <property type="entry name" value="ABC_transporter-like_ATP-bd"/>
</dbReference>
<comment type="similarity">
    <text evidence="1">Belongs to the ABC transporter superfamily.</text>
</comment>
<keyword evidence="2" id="KW-0813">Transport</keyword>
<dbReference type="PANTHER" id="PTHR43117:SF3">
    <property type="entry name" value="CHOLINE TRANSPORT ATP-BINDING PROTEIN OPUBA"/>
    <property type="match status" value="1"/>
</dbReference>
<feature type="domain" description="ABC transporter" evidence="3">
    <location>
        <begin position="19"/>
        <end position="51"/>
    </location>
</feature>
<dbReference type="GO" id="GO:0005524">
    <property type="term" value="F:ATP binding"/>
    <property type="evidence" value="ECO:0007669"/>
    <property type="project" value="InterPro"/>
</dbReference>
<dbReference type="GO" id="GO:0016887">
    <property type="term" value="F:ATP hydrolysis activity"/>
    <property type="evidence" value="ECO:0007669"/>
    <property type="project" value="InterPro"/>
</dbReference>
<evidence type="ECO:0000256" key="2">
    <source>
        <dbReference type="ARBA" id="ARBA00022448"/>
    </source>
</evidence>
<evidence type="ECO:0000313" key="5">
    <source>
        <dbReference type="Proteomes" id="UP000040576"/>
    </source>
</evidence>
<gene>
    <name evidence="4" type="ORF">BT1A1_1880</name>
</gene>
<dbReference type="PANTHER" id="PTHR43117">
    <property type="entry name" value="OSMOPROTECTANT IMPORT ATP-BINDING PROTEIN OSMV"/>
    <property type="match status" value="1"/>
</dbReference>
<protein>
    <recommendedName>
        <fullName evidence="3">ABC transporter domain-containing protein</fullName>
    </recommendedName>
</protein>
<dbReference type="EMBL" id="CCRF01000059">
    <property type="protein sequence ID" value="CEE01702.1"/>
    <property type="molecule type" value="Genomic_DNA"/>
</dbReference>
<dbReference type="InterPro" id="IPR027417">
    <property type="entry name" value="P-loop_NTPase"/>
</dbReference>
<dbReference type="Gene3D" id="3.40.50.300">
    <property type="entry name" value="P-loop containing nucleotide triphosphate hydrolases"/>
    <property type="match status" value="1"/>
</dbReference>
<sequence>MLTFEHVSKIYKGQKRAVDDLNFQIEKGEFIVLIGPSGCGKTTTMKMINRLI</sequence>
<dbReference type="Proteomes" id="UP000040576">
    <property type="component" value="Unassembled WGS sequence"/>
</dbReference>